<dbReference type="InterPro" id="IPR000182">
    <property type="entry name" value="GNAT_dom"/>
</dbReference>
<keyword evidence="1" id="KW-0808">Transferase</keyword>
<dbReference type="PANTHER" id="PTHR43877">
    <property type="entry name" value="AMINOALKYLPHOSPHONATE N-ACETYLTRANSFERASE-RELATED-RELATED"/>
    <property type="match status" value="1"/>
</dbReference>
<evidence type="ECO:0000313" key="4">
    <source>
        <dbReference type="EMBL" id="KKO04584.1"/>
    </source>
</evidence>
<proteinExistence type="predicted"/>
<dbReference type="InterPro" id="IPR016181">
    <property type="entry name" value="Acyl_CoA_acyltransferase"/>
</dbReference>
<dbReference type="GO" id="GO:0016747">
    <property type="term" value="F:acyltransferase activity, transferring groups other than amino-acyl groups"/>
    <property type="evidence" value="ECO:0007669"/>
    <property type="project" value="InterPro"/>
</dbReference>
<name>A0A0F9YJ72_9ZZZZ</name>
<dbReference type="SUPFAM" id="SSF55729">
    <property type="entry name" value="Acyl-CoA N-acyltransferases (Nat)"/>
    <property type="match status" value="1"/>
</dbReference>
<keyword evidence="2" id="KW-0012">Acyltransferase</keyword>
<dbReference type="PROSITE" id="PS51186">
    <property type="entry name" value="GNAT"/>
    <property type="match status" value="1"/>
</dbReference>
<reference evidence="4" key="1">
    <citation type="journal article" date="2015" name="Nature">
        <title>Complex archaea that bridge the gap between prokaryotes and eukaryotes.</title>
        <authorList>
            <person name="Spang A."/>
            <person name="Saw J.H."/>
            <person name="Jorgensen S.L."/>
            <person name="Zaremba-Niedzwiedzka K."/>
            <person name="Martijn J."/>
            <person name="Lind A.E."/>
            <person name="van Eijk R."/>
            <person name="Schleper C."/>
            <person name="Guy L."/>
            <person name="Ettema T.J."/>
        </authorList>
    </citation>
    <scope>NUCLEOTIDE SEQUENCE</scope>
</reference>
<comment type="caution">
    <text evidence="4">The sequence shown here is derived from an EMBL/GenBank/DDBJ whole genome shotgun (WGS) entry which is preliminary data.</text>
</comment>
<dbReference type="PANTHER" id="PTHR43877:SF2">
    <property type="entry name" value="AMINOALKYLPHOSPHONATE N-ACETYLTRANSFERASE-RELATED"/>
    <property type="match status" value="1"/>
</dbReference>
<organism evidence="4">
    <name type="scientific">marine sediment metagenome</name>
    <dbReference type="NCBI Taxonomy" id="412755"/>
    <lineage>
        <taxon>unclassified sequences</taxon>
        <taxon>metagenomes</taxon>
        <taxon>ecological metagenomes</taxon>
    </lineage>
</organism>
<dbReference type="Gene3D" id="3.40.630.30">
    <property type="match status" value="1"/>
</dbReference>
<gene>
    <name evidence="4" type="ORF">LCGC14_0084110</name>
</gene>
<evidence type="ECO:0000256" key="2">
    <source>
        <dbReference type="ARBA" id="ARBA00023315"/>
    </source>
</evidence>
<dbReference type="InterPro" id="IPR050832">
    <property type="entry name" value="Bact_Acetyltransf"/>
</dbReference>
<accession>A0A0F9YJ72</accession>
<dbReference type="CDD" id="cd04301">
    <property type="entry name" value="NAT_SF"/>
    <property type="match status" value="1"/>
</dbReference>
<sequence>MTPFFIRTAGLRDLQAISDLLRETWHATYDDIYGAVRVSELTASWHSVDALKPRLGRLNSEFLVADDGERLGGMTYGAATEGSGRTVVLHQLYVRPGFQRAGIGRSLLAEIEGCFPQADRLRLEVEEANEPAIRFYRDAGFACTGSTANCCDDTSGIPAAVYEKRLT</sequence>
<evidence type="ECO:0000256" key="1">
    <source>
        <dbReference type="ARBA" id="ARBA00022679"/>
    </source>
</evidence>
<protein>
    <recommendedName>
        <fullName evidence="3">N-acetyltransferase domain-containing protein</fullName>
    </recommendedName>
</protein>
<evidence type="ECO:0000259" key="3">
    <source>
        <dbReference type="PROSITE" id="PS51186"/>
    </source>
</evidence>
<dbReference type="EMBL" id="LAZR01000022">
    <property type="protein sequence ID" value="KKO04584.1"/>
    <property type="molecule type" value="Genomic_DNA"/>
</dbReference>
<dbReference type="Pfam" id="PF00583">
    <property type="entry name" value="Acetyltransf_1"/>
    <property type="match status" value="1"/>
</dbReference>
<dbReference type="AlphaFoldDB" id="A0A0F9YJ72"/>
<feature type="domain" description="N-acetyltransferase" evidence="3">
    <location>
        <begin position="4"/>
        <end position="167"/>
    </location>
</feature>